<evidence type="ECO:0000256" key="2">
    <source>
        <dbReference type="ARBA" id="ARBA00012438"/>
    </source>
</evidence>
<dbReference type="Pfam" id="PF00512">
    <property type="entry name" value="HisKA"/>
    <property type="match status" value="1"/>
</dbReference>
<dbReference type="GO" id="GO:0005886">
    <property type="term" value="C:plasma membrane"/>
    <property type="evidence" value="ECO:0007669"/>
    <property type="project" value="TreeGrafter"/>
</dbReference>
<dbReference type="PANTHER" id="PTHR45436">
    <property type="entry name" value="SENSOR HISTIDINE KINASE YKOH"/>
    <property type="match status" value="1"/>
</dbReference>
<evidence type="ECO:0000256" key="6">
    <source>
        <dbReference type="ARBA" id="ARBA00022777"/>
    </source>
</evidence>
<comment type="catalytic activity">
    <reaction evidence="1">
        <text>ATP + protein L-histidine = ADP + protein N-phospho-L-histidine.</text>
        <dbReference type="EC" id="2.7.13.3"/>
    </reaction>
</comment>
<dbReference type="AlphaFoldDB" id="A0A327QAD2"/>
<dbReference type="InterPro" id="IPR036890">
    <property type="entry name" value="HATPase_C_sf"/>
</dbReference>
<protein>
    <recommendedName>
        <fullName evidence="2">histidine kinase</fullName>
        <ecNumber evidence="2">2.7.13.3</ecNumber>
    </recommendedName>
</protein>
<dbReference type="InterPro" id="IPR036097">
    <property type="entry name" value="HisK_dim/P_sf"/>
</dbReference>
<feature type="transmembrane region" description="Helical" evidence="8">
    <location>
        <begin position="12"/>
        <end position="30"/>
    </location>
</feature>
<dbReference type="Gene3D" id="3.30.565.10">
    <property type="entry name" value="Histidine kinase-like ATPase, C-terminal domain"/>
    <property type="match status" value="1"/>
</dbReference>
<evidence type="ECO:0000313" key="11">
    <source>
        <dbReference type="Proteomes" id="UP000249547"/>
    </source>
</evidence>
<evidence type="ECO:0000259" key="9">
    <source>
        <dbReference type="PROSITE" id="PS50109"/>
    </source>
</evidence>
<dbReference type="PANTHER" id="PTHR45436:SF5">
    <property type="entry name" value="SENSOR HISTIDINE KINASE TRCS"/>
    <property type="match status" value="1"/>
</dbReference>
<sequence>MKNLLNLTLRRSIIYASIVLAGSIPVYYFILNKLWLYEMDEHNIILTEEAGKEDSFLIISAVTILTVIFFGLLIGGLVLMNRRISKRLWTPFYDSLAKIKGFDLNKQTPIQFEETGITEFAELNKNLQKLLTSSISAYNQQKEFVDNASHELQTPLAIVQSKLDLLLQSQSLTADQYDIIEDAHKALTRVSRINKNLLLLARIDNSQYNDNETFDLSNAIEKSIDLSTQFADVKQLHIESDIQPSQIVTGNKALIEILINNLLNNAIRHSTPNGTIHISLKNNEIRFANNGSDALQSDQLFKRFGTANSQTPGTGLGLALVKQIAERHQWKVGYQFFQQQHIFTVAI</sequence>
<dbReference type="SMART" id="SM00387">
    <property type="entry name" value="HATPase_c"/>
    <property type="match status" value="1"/>
</dbReference>
<keyword evidence="8" id="KW-0472">Membrane</keyword>
<dbReference type="SUPFAM" id="SSF47384">
    <property type="entry name" value="Homodimeric domain of signal transducing histidine kinase"/>
    <property type="match status" value="1"/>
</dbReference>
<evidence type="ECO:0000256" key="4">
    <source>
        <dbReference type="ARBA" id="ARBA00022679"/>
    </source>
</evidence>
<dbReference type="CDD" id="cd00082">
    <property type="entry name" value="HisKA"/>
    <property type="match status" value="1"/>
</dbReference>
<dbReference type="InterPro" id="IPR005467">
    <property type="entry name" value="His_kinase_dom"/>
</dbReference>
<dbReference type="SMART" id="SM00388">
    <property type="entry name" value="HisKA"/>
    <property type="match status" value="1"/>
</dbReference>
<dbReference type="InterPro" id="IPR003594">
    <property type="entry name" value="HATPase_dom"/>
</dbReference>
<keyword evidence="7 8" id="KW-1133">Transmembrane helix</keyword>
<dbReference type="RefSeq" id="WP_111599232.1">
    <property type="nucleotide sequence ID" value="NZ_QLLL01000007.1"/>
</dbReference>
<dbReference type="Proteomes" id="UP000249547">
    <property type="component" value="Unassembled WGS sequence"/>
</dbReference>
<feature type="transmembrane region" description="Helical" evidence="8">
    <location>
        <begin position="56"/>
        <end position="79"/>
    </location>
</feature>
<dbReference type="SUPFAM" id="SSF55874">
    <property type="entry name" value="ATPase domain of HSP90 chaperone/DNA topoisomerase II/histidine kinase"/>
    <property type="match status" value="1"/>
</dbReference>
<dbReference type="InterPro" id="IPR003661">
    <property type="entry name" value="HisK_dim/P_dom"/>
</dbReference>
<dbReference type="InterPro" id="IPR050428">
    <property type="entry name" value="TCS_sensor_his_kinase"/>
</dbReference>
<comment type="caution">
    <text evidence="10">The sequence shown here is derived from an EMBL/GenBank/DDBJ whole genome shotgun (WGS) entry which is preliminary data.</text>
</comment>
<keyword evidence="11" id="KW-1185">Reference proteome</keyword>
<evidence type="ECO:0000256" key="7">
    <source>
        <dbReference type="ARBA" id="ARBA00022989"/>
    </source>
</evidence>
<dbReference type="EMBL" id="QLLL01000007">
    <property type="protein sequence ID" value="RAJ01596.1"/>
    <property type="molecule type" value="Genomic_DNA"/>
</dbReference>
<evidence type="ECO:0000256" key="3">
    <source>
        <dbReference type="ARBA" id="ARBA00022553"/>
    </source>
</evidence>
<dbReference type="GO" id="GO:0000155">
    <property type="term" value="F:phosphorelay sensor kinase activity"/>
    <property type="evidence" value="ECO:0007669"/>
    <property type="project" value="InterPro"/>
</dbReference>
<keyword evidence="3" id="KW-0597">Phosphoprotein</keyword>
<evidence type="ECO:0000256" key="5">
    <source>
        <dbReference type="ARBA" id="ARBA00022692"/>
    </source>
</evidence>
<dbReference type="PROSITE" id="PS50109">
    <property type="entry name" value="HIS_KIN"/>
    <property type="match status" value="1"/>
</dbReference>
<dbReference type="Gene3D" id="1.10.287.130">
    <property type="match status" value="1"/>
</dbReference>
<keyword evidence="6 10" id="KW-0418">Kinase</keyword>
<proteinExistence type="predicted"/>
<keyword evidence="5 8" id="KW-0812">Transmembrane</keyword>
<gene>
    <name evidence="10" type="ORF">LX64_03812</name>
</gene>
<evidence type="ECO:0000313" key="10">
    <source>
        <dbReference type="EMBL" id="RAJ01596.1"/>
    </source>
</evidence>
<reference evidence="10 11" key="1">
    <citation type="submission" date="2018-06" db="EMBL/GenBank/DDBJ databases">
        <title>Genomic Encyclopedia of Archaeal and Bacterial Type Strains, Phase II (KMG-II): from individual species to whole genera.</title>
        <authorList>
            <person name="Goeker M."/>
        </authorList>
    </citation>
    <scope>NUCLEOTIDE SEQUENCE [LARGE SCALE GENOMIC DNA]</scope>
    <source>
        <strain evidence="10 11">DSM 23857</strain>
    </source>
</reference>
<keyword evidence="4" id="KW-0808">Transferase</keyword>
<dbReference type="Pfam" id="PF02518">
    <property type="entry name" value="HATPase_c"/>
    <property type="match status" value="1"/>
</dbReference>
<evidence type="ECO:0000256" key="8">
    <source>
        <dbReference type="SAM" id="Phobius"/>
    </source>
</evidence>
<dbReference type="EC" id="2.7.13.3" evidence="2"/>
<evidence type="ECO:0000256" key="1">
    <source>
        <dbReference type="ARBA" id="ARBA00000085"/>
    </source>
</evidence>
<name>A0A327QAD2_9BACT</name>
<accession>A0A327QAD2</accession>
<dbReference type="OrthoDB" id="1522504at2"/>
<feature type="domain" description="Histidine kinase" evidence="9">
    <location>
        <begin position="147"/>
        <end position="347"/>
    </location>
</feature>
<organism evidence="10 11">
    <name type="scientific">Chitinophaga skermanii</name>
    <dbReference type="NCBI Taxonomy" id="331697"/>
    <lineage>
        <taxon>Bacteria</taxon>
        <taxon>Pseudomonadati</taxon>
        <taxon>Bacteroidota</taxon>
        <taxon>Chitinophagia</taxon>
        <taxon>Chitinophagales</taxon>
        <taxon>Chitinophagaceae</taxon>
        <taxon>Chitinophaga</taxon>
    </lineage>
</organism>